<dbReference type="Gene3D" id="3.40.50.720">
    <property type="entry name" value="NAD(P)-binding Rossmann-like Domain"/>
    <property type="match status" value="1"/>
</dbReference>
<dbReference type="OrthoDB" id="9766450at2"/>
<protein>
    <submittedName>
        <fullName evidence="2">CDP-paratose 2-epimerase</fullName>
    </submittedName>
</protein>
<reference evidence="2 3" key="1">
    <citation type="submission" date="2016-10" db="EMBL/GenBank/DDBJ databases">
        <authorList>
            <person name="de Groot N.N."/>
        </authorList>
    </citation>
    <scope>NUCLEOTIDE SEQUENCE [LARGE SCALE GENOMIC DNA]</scope>
    <source>
        <strain evidence="2 3">S137</strain>
    </source>
</reference>
<dbReference type="SUPFAM" id="SSF51735">
    <property type="entry name" value="NAD(P)-binding Rossmann-fold domains"/>
    <property type="match status" value="1"/>
</dbReference>
<dbReference type="RefSeq" id="WP_074571396.1">
    <property type="nucleotide sequence ID" value="NZ_FNJQ01000004.1"/>
</dbReference>
<dbReference type="AlphaFoldDB" id="A0A1H0NYS0"/>
<dbReference type="EMBL" id="FNJQ01000004">
    <property type="protein sequence ID" value="SDO97811.1"/>
    <property type="molecule type" value="Genomic_DNA"/>
</dbReference>
<proteinExistence type="predicted"/>
<accession>A0A1H0NYS0</accession>
<feature type="domain" description="NAD(P)-binding" evidence="1">
    <location>
        <begin position="7"/>
        <end position="335"/>
    </location>
</feature>
<gene>
    <name evidence="2" type="ORF">SAMN05216366_10437</name>
</gene>
<sequence length="342" mass="38582">MKLQKLLINGGCGFLGSNLAQHALKSGIELVVFDNLSRLGAADNLKWLQAQGDFNFINGDVRNANDVENVIRNEKPDAVFHVAGQVAMTTSIANPRKDFEINALGTFNVLDSIRKYSPDTCMLFSSTNKVYGDLEQYHYTETDTRYVCDEFPDGYDESVPLEFHSPYGCSKGTADQYMQDFARIFGLKTLVFRHSSMYGGRQFATYDQGWIGWFCQKAIETKRGELKEPFTISGDGKQVRDVLHAEDMVRLYFAGVEHMEEAAGKVCNIGGGMDNSLSLLELFALLEKELDVKLNYKKLPWRESDQKVFVADTAKAQSLLNWKPQVSKEDGIRKMLDWVKSL</sequence>
<dbReference type="Proteomes" id="UP000182412">
    <property type="component" value="Unassembled WGS sequence"/>
</dbReference>
<dbReference type="InterPro" id="IPR016040">
    <property type="entry name" value="NAD(P)-bd_dom"/>
</dbReference>
<evidence type="ECO:0000313" key="3">
    <source>
        <dbReference type="Proteomes" id="UP000182412"/>
    </source>
</evidence>
<organism evidence="2 3">
    <name type="scientific">Selenomonas ruminantium</name>
    <dbReference type="NCBI Taxonomy" id="971"/>
    <lineage>
        <taxon>Bacteria</taxon>
        <taxon>Bacillati</taxon>
        <taxon>Bacillota</taxon>
        <taxon>Negativicutes</taxon>
        <taxon>Selenomonadales</taxon>
        <taxon>Selenomonadaceae</taxon>
        <taxon>Selenomonas</taxon>
    </lineage>
</organism>
<dbReference type="Pfam" id="PF16363">
    <property type="entry name" value="GDP_Man_Dehyd"/>
    <property type="match status" value="1"/>
</dbReference>
<evidence type="ECO:0000259" key="1">
    <source>
        <dbReference type="Pfam" id="PF16363"/>
    </source>
</evidence>
<dbReference type="PANTHER" id="PTHR43000">
    <property type="entry name" value="DTDP-D-GLUCOSE 4,6-DEHYDRATASE-RELATED"/>
    <property type="match status" value="1"/>
</dbReference>
<evidence type="ECO:0000313" key="2">
    <source>
        <dbReference type="EMBL" id="SDO97811.1"/>
    </source>
</evidence>
<dbReference type="InterPro" id="IPR036291">
    <property type="entry name" value="NAD(P)-bd_dom_sf"/>
</dbReference>
<name>A0A1H0NYS0_SELRU</name>